<evidence type="ECO:0000313" key="2">
    <source>
        <dbReference type="Proteomes" id="UP001597344"/>
    </source>
</evidence>
<keyword evidence="2" id="KW-1185">Reference proteome</keyword>
<organism evidence="1 2">
    <name type="scientific">Aquimarina celericrescens</name>
    <dbReference type="NCBI Taxonomy" id="1964542"/>
    <lineage>
        <taxon>Bacteria</taxon>
        <taxon>Pseudomonadati</taxon>
        <taxon>Bacteroidota</taxon>
        <taxon>Flavobacteriia</taxon>
        <taxon>Flavobacteriales</taxon>
        <taxon>Flavobacteriaceae</taxon>
        <taxon>Aquimarina</taxon>
    </lineage>
</organism>
<comment type="caution">
    <text evidence="1">The sequence shown here is derived from an EMBL/GenBank/DDBJ whole genome shotgun (WGS) entry which is preliminary data.</text>
</comment>
<evidence type="ECO:0000313" key="1">
    <source>
        <dbReference type="EMBL" id="MFD2185679.1"/>
    </source>
</evidence>
<sequence>MMFDNLKNNLAFYQKLAHLFYAIAMADKKMVIEEKKKIVLFVKKYWSTNLENSHTEEIIYETLRSLIKNKTTADEAFNTFKTYCIENKDLFTDEMVKKIIETSDAIAIAFGRGRNKSELILLTKLTTLFQK</sequence>
<name>A0ABW5AS38_9FLAO</name>
<evidence type="ECO:0008006" key="3">
    <source>
        <dbReference type="Google" id="ProtNLM"/>
    </source>
</evidence>
<dbReference type="EMBL" id="JBHUHY010000002">
    <property type="protein sequence ID" value="MFD2185679.1"/>
    <property type="molecule type" value="Genomic_DNA"/>
</dbReference>
<accession>A0ABW5AS38</accession>
<protein>
    <recommendedName>
        <fullName evidence="3">Co-chaperone DjlA N-terminal domain-containing protein</fullName>
    </recommendedName>
</protein>
<proteinExistence type="predicted"/>
<dbReference type="RefSeq" id="WP_378318652.1">
    <property type="nucleotide sequence ID" value="NZ_JBHUHY010000002.1"/>
</dbReference>
<dbReference type="Proteomes" id="UP001597344">
    <property type="component" value="Unassembled WGS sequence"/>
</dbReference>
<reference evidence="2" key="1">
    <citation type="journal article" date="2019" name="Int. J. Syst. Evol. Microbiol.">
        <title>The Global Catalogue of Microorganisms (GCM) 10K type strain sequencing project: providing services to taxonomists for standard genome sequencing and annotation.</title>
        <authorList>
            <consortium name="The Broad Institute Genomics Platform"/>
            <consortium name="The Broad Institute Genome Sequencing Center for Infectious Disease"/>
            <person name="Wu L."/>
            <person name="Ma J."/>
        </authorList>
    </citation>
    <scope>NUCLEOTIDE SEQUENCE [LARGE SCALE GENOMIC DNA]</scope>
    <source>
        <strain evidence="2">DT92</strain>
    </source>
</reference>
<gene>
    <name evidence="1" type="ORF">ACFSJT_02680</name>
</gene>